<evidence type="ECO:0000313" key="2">
    <source>
        <dbReference type="Proteomes" id="UP001151760"/>
    </source>
</evidence>
<gene>
    <name evidence="1" type="ORF">Tco_0706464</name>
</gene>
<keyword evidence="2" id="KW-1185">Reference proteome</keyword>
<reference evidence="1" key="1">
    <citation type="journal article" date="2022" name="Int. J. Mol. Sci.">
        <title>Draft Genome of Tanacetum Coccineum: Genomic Comparison of Closely Related Tanacetum-Family Plants.</title>
        <authorList>
            <person name="Yamashiro T."/>
            <person name="Shiraishi A."/>
            <person name="Nakayama K."/>
            <person name="Satake H."/>
        </authorList>
    </citation>
    <scope>NUCLEOTIDE SEQUENCE</scope>
</reference>
<reference evidence="1" key="2">
    <citation type="submission" date="2022-01" db="EMBL/GenBank/DDBJ databases">
        <authorList>
            <person name="Yamashiro T."/>
            <person name="Shiraishi A."/>
            <person name="Satake H."/>
            <person name="Nakayama K."/>
        </authorList>
    </citation>
    <scope>NUCLEOTIDE SEQUENCE</scope>
</reference>
<accession>A0ABQ4Y9L8</accession>
<comment type="caution">
    <text evidence="1">The sequence shown here is derived from an EMBL/GenBank/DDBJ whole genome shotgun (WGS) entry which is preliminary data.</text>
</comment>
<proteinExistence type="predicted"/>
<evidence type="ECO:0000313" key="1">
    <source>
        <dbReference type="EMBL" id="GJS73623.1"/>
    </source>
</evidence>
<organism evidence="1 2">
    <name type="scientific">Tanacetum coccineum</name>
    <dbReference type="NCBI Taxonomy" id="301880"/>
    <lineage>
        <taxon>Eukaryota</taxon>
        <taxon>Viridiplantae</taxon>
        <taxon>Streptophyta</taxon>
        <taxon>Embryophyta</taxon>
        <taxon>Tracheophyta</taxon>
        <taxon>Spermatophyta</taxon>
        <taxon>Magnoliopsida</taxon>
        <taxon>eudicotyledons</taxon>
        <taxon>Gunneridae</taxon>
        <taxon>Pentapetalae</taxon>
        <taxon>asterids</taxon>
        <taxon>campanulids</taxon>
        <taxon>Asterales</taxon>
        <taxon>Asteraceae</taxon>
        <taxon>Asteroideae</taxon>
        <taxon>Anthemideae</taxon>
        <taxon>Anthemidinae</taxon>
        <taxon>Tanacetum</taxon>
    </lineage>
</organism>
<name>A0ABQ4Y9L8_9ASTR</name>
<sequence length="172" mass="18729">MEKSLSSGRENMYLRAENATINLAFLSFENTSSTNEVSTASGDFGVSTAGEIERSNALKQDESSSQALVAQDGLGGYDGVMILNRTSNYALCANLPLLMDHQVLLSDEENTPANDRFSKADGFHAVPPSITENFLTPRADISFVGLDEYAIRKKIIESKFNTPNLIRIGTNN</sequence>
<protein>
    <submittedName>
        <fullName evidence="1">Uncharacterized protein</fullName>
    </submittedName>
</protein>
<dbReference type="Proteomes" id="UP001151760">
    <property type="component" value="Unassembled WGS sequence"/>
</dbReference>
<dbReference type="EMBL" id="BQNB010010167">
    <property type="protein sequence ID" value="GJS73623.1"/>
    <property type="molecule type" value="Genomic_DNA"/>
</dbReference>